<dbReference type="Pfam" id="PF01448">
    <property type="entry name" value="ELM2"/>
    <property type="match status" value="1"/>
</dbReference>
<dbReference type="InterPro" id="IPR019787">
    <property type="entry name" value="Znf_PHD-finger"/>
</dbReference>
<comment type="caution">
    <text evidence="9">The sequence shown here is derived from an EMBL/GenBank/DDBJ whole genome shotgun (WGS) entry which is preliminary data.</text>
</comment>
<keyword evidence="10" id="KW-1185">Reference proteome</keyword>
<reference evidence="9" key="2">
    <citation type="submission" date="2020-08" db="EMBL/GenBank/DDBJ databases">
        <title>Plant Genome Project.</title>
        <authorList>
            <person name="Zhang R.-G."/>
        </authorList>
    </citation>
    <scope>NUCLEOTIDE SEQUENCE</scope>
    <source>
        <strain evidence="9">Huo1</strain>
        <tissue evidence="9">Leaf</tissue>
    </source>
</reference>
<dbReference type="SUPFAM" id="SSF57903">
    <property type="entry name" value="FYVE/PHD zinc finger"/>
    <property type="match status" value="1"/>
</dbReference>
<keyword evidence="6" id="KW-0732">Signal</keyword>
<evidence type="ECO:0000259" key="7">
    <source>
        <dbReference type="PROSITE" id="PS50016"/>
    </source>
</evidence>
<dbReference type="Gene3D" id="3.30.40.100">
    <property type="match status" value="1"/>
</dbReference>
<evidence type="ECO:0000259" key="8">
    <source>
        <dbReference type="PROSITE" id="PS51050"/>
    </source>
</evidence>
<dbReference type="InterPro" id="IPR019786">
    <property type="entry name" value="Zinc_finger_PHD-type_CS"/>
</dbReference>
<accession>A0A8X8VYN5</accession>
<dbReference type="GO" id="GO:0008623">
    <property type="term" value="C:CHRAC"/>
    <property type="evidence" value="ECO:0007669"/>
    <property type="project" value="TreeGrafter"/>
</dbReference>
<dbReference type="InterPro" id="IPR047171">
    <property type="entry name" value="BAZ1A"/>
</dbReference>
<keyword evidence="3" id="KW-0862">Zinc</keyword>
<keyword evidence="4" id="KW-0539">Nucleus</keyword>
<sequence>MPAFVCLNLFTYEIIVSAGTNILANGRRADGSCSLDFMKQGVAFDLMPGSMMKGRCSVCCERHFGDCGELSKQDANIDDDLHRVQHITYKRNCSLLSKSSRMSQNFVYVYQRRKVNKKSPSFFEIFSSATAKASNGGHSAFSSEAPLLDAKDCAVSVPERATEGVRSPVLHPVENSKVATASSNEFRAVEEAGSEEALTSDVDRILNDCNAKDHCSSSKSSLELSSPVLKVHTDDAGECSSSGTVITGKEPEEISERDACISILRSQGVLDRVWVRRDGVSNEKTNKYCSKSCKVCEQRDSSKNMLICDNCEDAFHASCYNPRIKILPLSEWLCSSCLKKKHKILNDKSASNNQENTGTETGINRHSTWELELGSLEFMFTDTEPYMSNVRVGNEFQADVPDWCGPVDEDCNYFGDVLEVHTSSNIDTQDKDAINFLKHSPIGNWIQCREVIEGVGEGIDGTVCGKWRRAPLIEVQTDNWECFRCILWDPTRADCAAPQLRPRLAAKKCKLEKLKGSCPRDRRGQLVSSFSMYSSIIAHSVTPFGTTGLYIPVAFIYEACCRTDIVPAISSRLVEHKSENLDAFFSLLSLLCRFYNADGAS</sequence>
<dbReference type="Proteomes" id="UP000298416">
    <property type="component" value="Unassembled WGS sequence"/>
</dbReference>
<name>A0A8X8VYN5_SALSN</name>
<dbReference type="InterPro" id="IPR013083">
    <property type="entry name" value="Znf_RING/FYVE/PHD"/>
</dbReference>
<reference evidence="9" key="1">
    <citation type="submission" date="2018-01" db="EMBL/GenBank/DDBJ databases">
        <authorList>
            <person name="Mao J.F."/>
        </authorList>
    </citation>
    <scope>NUCLEOTIDE SEQUENCE</scope>
    <source>
        <strain evidence="9">Huo1</strain>
        <tissue evidence="9">Leaf</tissue>
    </source>
</reference>
<keyword evidence="1" id="KW-0479">Metal-binding</keyword>
<feature type="signal peptide" evidence="6">
    <location>
        <begin position="1"/>
        <end position="18"/>
    </location>
</feature>
<dbReference type="AlphaFoldDB" id="A0A8X8VYN5"/>
<feature type="chain" id="PRO_5036497703" evidence="6">
    <location>
        <begin position="19"/>
        <end position="601"/>
    </location>
</feature>
<dbReference type="PANTHER" id="PTHR46510">
    <property type="entry name" value="BROMODOMAIN ADJACENT TO ZINC FINGER DOMAIN PROTEIN 1A"/>
    <property type="match status" value="1"/>
</dbReference>
<dbReference type="GO" id="GO:0031445">
    <property type="term" value="P:regulation of heterochromatin formation"/>
    <property type="evidence" value="ECO:0007669"/>
    <property type="project" value="TreeGrafter"/>
</dbReference>
<proteinExistence type="predicted"/>
<dbReference type="GO" id="GO:0045740">
    <property type="term" value="P:positive regulation of DNA replication"/>
    <property type="evidence" value="ECO:0007669"/>
    <property type="project" value="TreeGrafter"/>
</dbReference>
<dbReference type="GO" id="GO:0008270">
    <property type="term" value="F:zinc ion binding"/>
    <property type="evidence" value="ECO:0007669"/>
    <property type="project" value="UniProtKB-KW"/>
</dbReference>
<dbReference type="Gene3D" id="3.30.40.10">
    <property type="entry name" value="Zinc/RING finger domain, C3HC4 (zinc finger)"/>
    <property type="match status" value="1"/>
</dbReference>
<keyword evidence="2 5" id="KW-0863">Zinc-finger</keyword>
<evidence type="ECO:0000313" key="10">
    <source>
        <dbReference type="Proteomes" id="UP000298416"/>
    </source>
</evidence>
<evidence type="ECO:0000256" key="6">
    <source>
        <dbReference type="SAM" id="SignalP"/>
    </source>
</evidence>
<dbReference type="PROSITE" id="PS01359">
    <property type="entry name" value="ZF_PHD_1"/>
    <property type="match status" value="1"/>
</dbReference>
<feature type="domain" description="PHD-type" evidence="7">
    <location>
        <begin position="290"/>
        <end position="340"/>
    </location>
</feature>
<dbReference type="GO" id="GO:0000228">
    <property type="term" value="C:nuclear chromosome"/>
    <property type="evidence" value="ECO:0007669"/>
    <property type="project" value="TreeGrafter"/>
</dbReference>
<evidence type="ECO:0000256" key="4">
    <source>
        <dbReference type="ARBA" id="ARBA00023242"/>
    </source>
</evidence>
<dbReference type="SMART" id="SM00249">
    <property type="entry name" value="PHD"/>
    <property type="match status" value="1"/>
</dbReference>
<dbReference type="GO" id="GO:0006338">
    <property type="term" value="P:chromatin remodeling"/>
    <property type="evidence" value="ECO:0007669"/>
    <property type="project" value="InterPro"/>
</dbReference>
<protein>
    <submittedName>
        <fullName evidence="9">Uncharacterized protein</fullName>
    </submittedName>
</protein>
<evidence type="ECO:0000313" key="9">
    <source>
        <dbReference type="EMBL" id="KAG6384814.1"/>
    </source>
</evidence>
<dbReference type="InterPro" id="IPR011011">
    <property type="entry name" value="Znf_FYVE_PHD"/>
</dbReference>
<dbReference type="PROSITE" id="PS50016">
    <property type="entry name" value="ZF_PHD_2"/>
    <property type="match status" value="1"/>
</dbReference>
<evidence type="ECO:0000256" key="5">
    <source>
        <dbReference type="PROSITE-ProRule" id="PRU00146"/>
    </source>
</evidence>
<dbReference type="Pfam" id="PF00628">
    <property type="entry name" value="PHD"/>
    <property type="match status" value="1"/>
</dbReference>
<organism evidence="9">
    <name type="scientific">Salvia splendens</name>
    <name type="common">Scarlet sage</name>
    <dbReference type="NCBI Taxonomy" id="180675"/>
    <lineage>
        <taxon>Eukaryota</taxon>
        <taxon>Viridiplantae</taxon>
        <taxon>Streptophyta</taxon>
        <taxon>Embryophyta</taxon>
        <taxon>Tracheophyta</taxon>
        <taxon>Spermatophyta</taxon>
        <taxon>Magnoliopsida</taxon>
        <taxon>eudicotyledons</taxon>
        <taxon>Gunneridae</taxon>
        <taxon>Pentapetalae</taxon>
        <taxon>asterids</taxon>
        <taxon>lamiids</taxon>
        <taxon>Lamiales</taxon>
        <taxon>Lamiaceae</taxon>
        <taxon>Nepetoideae</taxon>
        <taxon>Mentheae</taxon>
        <taxon>Salviinae</taxon>
        <taxon>Salvia</taxon>
        <taxon>Salvia subgen. Calosphace</taxon>
        <taxon>core Calosphace</taxon>
    </lineage>
</organism>
<dbReference type="InterPro" id="IPR011124">
    <property type="entry name" value="Znf_CW"/>
</dbReference>
<dbReference type="GO" id="GO:0006355">
    <property type="term" value="P:regulation of DNA-templated transcription"/>
    <property type="evidence" value="ECO:0007669"/>
    <property type="project" value="TreeGrafter"/>
</dbReference>
<dbReference type="GO" id="GO:0003677">
    <property type="term" value="F:DNA binding"/>
    <property type="evidence" value="ECO:0007669"/>
    <property type="project" value="TreeGrafter"/>
</dbReference>
<dbReference type="PANTHER" id="PTHR46510:SF1">
    <property type="entry name" value="BROMODOMAIN ADJACENT TO ZINC FINGER DOMAIN PROTEIN 1A"/>
    <property type="match status" value="1"/>
</dbReference>
<dbReference type="InterPro" id="IPR001965">
    <property type="entry name" value="Znf_PHD"/>
</dbReference>
<dbReference type="EMBL" id="PNBA02000022">
    <property type="protein sequence ID" value="KAG6384814.1"/>
    <property type="molecule type" value="Genomic_DNA"/>
</dbReference>
<gene>
    <name evidence="9" type="ORF">SASPL_153633</name>
</gene>
<evidence type="ECO:0000256" key="2">
    <source>
        <dbReference type="ARBA" id="ARBA00022771"/>
    </source>
</evidence>
<dbReference type="InterPro" id="IPR000949">
    <property type="entry name" value="ELM2_dom"/>
</dbReference>
<evidence type="ECO:0000256" key="1">
    <source>
        <dbReference type="ARBA" id="ARBA00022723"/>
    </source>
</evidence>
<dbReference type="PROSITE" id="PS51050">
    <property type="entry name" value="ZF_CW"/>
    <property type="match status" value="1"/>
</dbReference>
<feature type="domain" description="CW-type" evidence="8">
    <location>
        <begin position="439"/>
        <end position="503"/>
    </location>
</feature>
<evidence type="ECO:0000256" key="3">
    <source>
        <dbReference type="ARBA" id="ARBA00022833"/>
    </source>
</evidence>